<comment type="cofactor">
    <cofactor evidence="1">
        <name>thiamine diphosphate</name>
        <dbReference type="ChEBI" id="CHEBI:58937"/>
    </cofactor>
</comment>
<evidence type="ECO:0000256" key="2">
    <source>
        <dbReference type="ARBA" id="ARBA00007131"/>
    </source>
</evidence>
<dbReference type="Gene3D" id="3.40.50.970">
    <property type="match status" value="1"/>
</dbReference>
<evidence type="ECO:0000256" key="1">
    <source>
        <dbReference type="ARBA" id="ARBA00001964"/>
    </source>
</evidence>
<proteinExistence type="inferred from homology"/>
<name>A0A7V4TFX6_9BACT</name>
<protein>
    <submittedName>
        <fullName evidence="5">Transketolase</fullName>
    </submittedName>
</protein>
<comment type="caution">
    <text evidence="5">The sequence shown here is derived from an EMBL/GenBank/DDBJ whole genome shotgun (WGS) entry which is preliminary data.</text>
</comment>
<gene>
    <name evidence="5" type="ORF">ENW11_04680</name>
</gene>
<comment type="similarity">
    <text evidence="2">Belongs to the transketolase family.</text>
</comment>
<dbReference type="InterPro" id="IPR005474">
    <property type="entry name" value="Transketolase_N"/>
</dbReference>
<dbReference type="CDD" id="cd02012">
    <property type="entry name" value="TPP_TK"/>
    <property type="match status" value="1"/>
</dbReference>
<dbReference type="InterPro" id="IPR029061">
    <property type="entry name" value="THDP-binding"/>
</dbReference>
<reference evidence="5" key="1">
    <citation type="journal article" date="2020" name="mSystems">
        <title>Genome- and Community-Level Interaction Insights into Carbon Utilization and Element Cycling Functions of Hydrothermarchaeota in Hydrothermal Sediment.</title>
        <authorList>
            <person name="Zhou Z."/>
            <person name="Liu Y."/>
            <person name="Xu W."/>
            <person name="Pan J."/>
            <person name="Luo Z.H."/>
            <person name="Li M."/>
        </authorList>
    </citation>
    <scope>NUCLEOTIDE SEQUENCE [LARGE SCALE GENOMIC DNA]</scope>
    <source>
        <strain evidence="5">SpSt-82</strain>
    </source>
</reference>
<keyword evidence="3" id="KW-0786">Thiamine pyrophosphate</keyword>
<dbReference type="EMBL" id="DTIY01000030">
    <property type="protein sequence ID" value="HGY39086.1"/>
    <property type="molecule type" value="Genomic_DNA"/>
</dbReference>
<sequence length="275" mass="30608">MVRDIPELRRIAKELRLDVLEMTTKAASGHPSSCFSAVEIMVALYFGGILSYNPRDPFWEGRDRFILSKGHAAPLLYAVLARAGFFPREQLWTLRTLHSPLQGHPVYRLLPGVEATTGSLGQGLSIGLGHALAGKMQGQSFRVYVLLGDGECQEGQVWEAAMAAAHFQVGNLTAIVDYNKFQETGPIAREMNLEPFRKKWEAFGWWVEEVDGHDLGALCEVLQQMKTARRAQPSVLIAHTVKGKGVSFVEQDFTFHGRALTEEQAKRAREEILCG</sequence>
<accession>A0A7V4TFX6</accession>
<evidence type="ECO:0000256" key="3">
    <source>
        <dbReference type="ARBA" id="ARBA00023052"/>
    </source>
</evidence>
<evidence type="ECO:0000259" key="4">
    <source>
        <dbReference type="Pfam" id="PF00456"/>
    </source>
</evidence>
<feature type="domain" description="Transketolase N-terminal" evidence="4">
    <location>
        <begin position="10"/>
        <end position="271"/>
    </location>
</feature>
<evidence type="ECO:0000313" key="5">
    <source>
        <dbReference type="EMBL" id="HGY39086.1"/>
    </source>
</evidence>
<dbReference type="SUPFAM" id="SSF52518">
    <property type="entry name" value="Thiamin diphosphate-binding fold (THDP-binding)"/>
    <property type="match status" value="1"/>
</dbReference>
<organism evidence="5">
    <name type="scientific">Candidatus Caldatribacterium saccharofermentans</name>
    <dbReference type="NCBI Taxonomy" id="1454753"/>
    <lineage>
        <taxon>Bacteria</taxon>
        <taxon>Pseudomonadati</taxon>
        <taxon>Atribacterota</taxon>
        <taxon>Atribacteria</taxon>
        <taxon>Atribacterales</taxon>
        <taxon>Candidatus Caldatribacteriaceae</taxon>
        <taxon>Candidatus Caldatribacterium</taxon>
    </lineage>
</organism>
<dbReference type="Pfam" id="PF00456">
    <property type="entry name" value="Transketolase_N"/>
    <property type="match status" value="1"/>
</dbReference>
<dbReference type="PANTHER" id="PTHR47514:SF1">
    <property type="entry name" value="TRANSKETOLASE N-TERMINAL SECTION-RELATED"/>
    <property type="match status" value="1"/>
</dbReference>
<dbReference type="AlphaFoldDB" id="A0A7V4TFX6"/>
<dbReference type="PANTHER" id="PTHR47514">
    <property type="entry name" value="TRANSKETOLASE N-TERMINAL SECTION-RELATED"/>
    <property type="match status" value="1"/>
</dbReference>